<feature type="transmembrane region" description="Helical" evidence="13">
    <location>
        <begin position="90"/>
        <end position="116"/>
    </location>
</feature>
<evidence type="ECO:0000256" key="9">
    <source>
        <dbReference type="ARBA" id="ARBA00022989"/>
    </source>
</evidence>
<dbReference type="FunFam" id="3.40.1690.10:FF:000001">
    <property type="entry name" value="Flagellar biosynthetic protein FlhB"/>
    <property type="match status" value="1"/>
</dbReference>
<proteinExistence type="inferred from homology"/>
<feature type="transmembrane region" description="Helical" evidence="13">
    <location>
        <begin position="137"/>
        <end position="164"/>
    </location>
</feature>
<dbReference type="Gene3D" id="6.10.250.2080">
    <property type="match status" value="1"/>
</dbReference>
<feature type="region of interest" description="Disordered" evidence="14">
    <location>
        <begin position="1"/>
        <end position="25"/>
    </location>
</feature>
<comment type="function">
    <text evidence="12 13">Required for formation of the rod structure in the basal body of the flagellar apparatus. Together with FliI and FliH, may constitute the export apparatus of flagellin.</text>
</comment>
<evidence type="ECO:0000313" key="15">
    <source>
        <dbReference type="EMBL" id="HAT3807426.1"/>
    </source>
</evidence>
<dbReference type="NCBIfam" id="TIGR00328">
    <property type="entry name" value="flhB"/>
    <property type="match status" value="1"/>
</dbReference>
<keyword evidence="6 13" id="KW-0812">Transmembrane</keyword>
<keyword evidence="15" id="KW-0282">Flagellum</keyword>
<keyword evidence="11 13" id="KW-1006">Bacterial flagellum protein export</keyword>
<evidence type="ECO:0000256" key="3">
    <source>
        <dbReference type="ARBA" id="ARBA00021622"/>
    </source>
</evidence>
<reference evidence="15" key="2">
    <citation type="submission" date="2020-10" db="EMBL/GenBank/DDBJ databases">
        <authorList>
            <consortium name="NCBI Pathogen Detection Project"/>
        </authorList>
    </citation>
    <scope>NUCLEOTIDE SEQUENCE</scope>
    <source>
        <strain evidence="15">Morganella morganii ARLG-3209</strain>
    </source>
</reference>
<comment type="caution">
    <text evidence="15">The sequence shown here is derived from an EMBL/GenBank/DDBJ whole genome shotgun (WGS) entry which is preliminary data.</text>
</comment>
<dbReference type="GO" id="GO:0044780">
    <property type="term" value="P:bacterial-type flagellum assembly"/>
    <property type="evidence" value="ECO:0007669"/>
    <property type="project" value="InterPro"/>
</dbReference>
<evidence type="ECO:0000256" key="13">
    <source>
        <dbReference type="RuleBase" id="RU364091"/>
    </source>
</evidence>
<evidence type="ECO:0000256" key="10">
    <source>
        <dbReference type="ARBA" id="ARBA00023136"/>
    </source>
</evidence>
<evidence type="ECO:0000256" key="8">
    <source>
        <dbReference type="ARBA" id="ARBA00022927"/>
    </source>
</evidence>
<evidence type="ECO:0000256" key="7">
    <source>
        <dbReference type="ARBA" id="ARBA00022795"/>
    </source>
</evidence>
<keyword evidence="7 13" id="KW-1005">Bacterial flagellum biogenesis</keyword>
<evidence type="ECO:0000256" key="6">
    <source>
        <dbReference type="ARBA" id="ARBA00022692"/>
    </source>
</evidence>
<keyword evidence="4 13" id="KW-0813">Transport</keyword>
<keyword evidence="5 13" id="KW-1003">Cell membrane</keyword>
<comment type="similarity">
    <text evidence="2 13">Belongs to the type III secretion exporter family.</text>
</comment>
<feature type="compositionally biased region" description="Basic and acidic residues" evidence="14">
    <location>
        <begin position="7"/>
        <end position="25"/>
    </location>
</feature>
<keyword evidence="15" id="KW-0966">Cell projection</keyword>
<keyword evidence="15" id="KW-0969">Cilium</keyword>
<comment type="subcellular location">
    <subcellularLocation>
        <location evidence="1">Cell membrane</location>
        <topology evidence="1">Multi-pass membrane protein</topology>
    </subcellularLocation>
</comment>
<keyword evidence="10 13" id="KW-0472">Membrane</keyword>
<dbReference type="InterPro" id="IPR006135">
    <property type="entry name" value="T3SS_substrate_exporter"/>
</dbReference>
<feature type="region of interest" description="Disordered" evidence="14">
    <location>
        <begin position="359"/>
        <end position="383"/>
    </location>
</feature>
<organism evidence="15 16">
    <name type="scientific">Morganella morganii</name>
    <name type="common">Proteus morganii</name>
    <dbReference type="NCBI Taxonomy" id="582"/>
    <lineage>
        <taxon>Bacteria</taxon>
        <taxon>Pseudomonadati</taxon>
        <taxon>Pseudomonadota</taxon>
        <taxon>Gammaproteobacteria</taxon>
        <taxon>Enterobacterales</taxon>
        <taxon>Morganellaceae</taxon>
        <taxon>Morganella</taxon>
    </lineage>
</organism>
<sequence length="383" mass="42747">MSDESDVEKTEEPTPHKKQKAKEDGQIVRSKELSSLMMMLAGVSLLWLSGGHLAEQLRGIFRQGFIFDNFYLQNPGLMLSFLGKVLGESLFALLPVVGGLALVGISASALVGGLAFNTKSIKFDLTKLSPLKGFKRIFSMNVLAELFKAILKSLLIGLGAWIFLWQAWPSLLHLAMESPATAMTNAMQKVIFAGYLIIFMLIPMVAFDVFWQLRSHLKKLRMSRQEIKDEFKQQEGDPQIKAKIRQQQRAMARNRMMADVPQADVIVTNPTHYAVALKYDEKKMTAPRVLAKGAGVLAQRIKEIGAENRILLLEAPPLARALYRHAEVGQSIPAALYAAVAEVLAWVFQLRRWRREGGLKPKKPKNLPVPKALDFVGENTRNG</sequence>
<name>A0AAN5MCA5_MORMO</name>
<evidence type="ECO:0000256" key="5">
    <source>
        <dbReference type="ARBA" id="ARBA00022475"/>
    </source>
</evidence>
<dbReference type="EMBL" id="DACSWI010000001">
    <property type="protein sequence ID" value="HAT3807426.1"/>
    <property type="molecule type" value="Genomic_DNA"/>
</dbReference>
<dbReference type="InterPro" id="IPR029025">
    <property type="entry name" value="T3SS_substrate_exporter_C"/>
</dbReference>
<dbReference type="GO" id="GO:0005886">
    <property type="term" value="C:plasma membrane"/>
    <property type="evidence" value="ECO:0007669"/>
    <property type="project" value="UniProtKB-SubCell"/>
</dbReference>
<evidence type="ECO:0000256" key="12">
    <source>
        <dbReference type="ARBA" id="ARBA00025078"/>
    </source>
</evidence>
<dbReference type="RefSeq" id="WP_262858756.1">
    <property type="nucleotide sequence ID" value="NZ_JAHOAK010000021.1"/>
</dbReference>
<dbReference type="PANTHER" id="PTHR30531">
    <property type="entry name" value="FLAGELLAR BIOSYNTHETIC PROTEIN FLHB"/>
    <property type="match status" value="1"/>
</dbReference>
<feature type="transmembrane region" description="Helical" evidence="13">
    <location>
        <begin position="36"/>
        <end position="54"/>
    </location>
</feature>
<evidence type="ECO:0000313" key="16">
    <source>
        <dbReference type="Proteomes" id="UP000865968"/>
    </source>
</evidence>
<accession>A0AAN5MCA5</accession>
<evidence type="ECO:0000256" key="1">
    <source>
        <dbReference type="ARBA" id="ARBA00004651"/>
    </source>
</evidence>
<keyword evidence="9 13" id="KW-1133">Transmembrane helix</keyword>
<dbReference type="Gene3D" id="3.40.1690.10">
    <property type="entry name" value="secretion proteins EscU"/>
    <property type="match status" value="1"/>
</dbReference>
<dbReference type="PRINTS" id="PR00950">
    <property type="entry name" value="TYPE3IMSPROT"/>
</dbReference>
<evidence type="ECO:0000256" key="2">
    <source>
        <dbReference type="ARBA" id="ARBA00010690"/>
    </source>
</evidence>
<dbReference type="Proteomes" id="UP000865968">
    <property type="component" value="Unassembled WGS sequence"/>
</dbReference>
<dbReference type="Pfam" id="PF01312">
    <property type="entry name" value="Bac_export_2"/>
    <property type="match status" value="1"/>
</dbReference>
<dbReference type="AlphaFoldDB" id="A0AAN5MCA5"/>
<gene>
    <name evidence="13 15" type="primary">flhB</name>
    <name evidence="15" type="ORF">I8608_000209</name>
</gene>
<feature type="transmembrane region" description="Helical" evidence="13">
    <location>
        <begin position="190"/>
        <end position="211"/>
    </location>
</feature>
<evidence type="ECO:0000256" key="14">
    <source>
        <dbReference type="SAM" id="MobiDB-lite"/>
    </source>
</evidence>
<keyword evidence="8 13" id="KW-0653">Protein transport</keyword>
<dbReference type="InterPro" id="IPR006136">
    <property type="entry name" value="FlhB"/>
</dbReference>
<dbReference type="GO" id="GO:0009306">
    <property type="term" value="P:protein secretion"/>
    <property type="evidence" value="ECO:0007669"/>
    <property type="project" value="InterPro"/>
</dbReference>
<reference evidence="15" key="1">
    <citation type="journal article" date="2018" name="Genome Biol.">
        <title>SKESA: strategic k-mer extension for scrupulous assemblies.</title>
        <authorList>
            <person name="Souvorov A."/>
            <person name="Agarwala R."/>
            <person name="Lipman D.J."/>
        </authorList>
    </citation>
    <scope>NUCLEOTIDE SEQUENCE</scope>
    <source>
        <strain evidence="15">Morganella morganii ARLG-3209</strain>
    </source>
</reference>
<protein>
    <recommendedName>
        <fullName evidence="3 13">Flagellar biosynthetic protein FlhB</fullName>
    </recommendedName>
</protein>
<evidence type="ECO:0000256" key="4">
    <source>
        <dbReference type="ARBA" id="ARBA00022448"/>
    </source>
</evidence>
<dbReference type="SUPFAM" id="SSF160544">
    <property type="entry name" value="EscU C-terminal domain-like"/>
    <property type="match status" value="1"/>
</dbReference>
<dbReference type="PANTHER" id="PTHR30531:SF12">
    <property type="entry name" value="FLAGELLAR BIOSYNTHETIC PROTEIN FLHB"/>
    <property type="match status" value="1"/>
</dbReference>
<evidence type="ECO:0000256" key="11">
    <source>
        <dbReference type="ARBA" id="ARBA00023225"/>
    </source>
</evidence>